<dbReference type="AlphaFoldDB" id="A0A7K3LH82"/>
<protein>
    <submittedName>
        <fullName evidence="2">AAA family ATPase</fullName>
    </submittedName>
</protein>
<gene>
    <name evidence="2" type="ORF">GWR20_21665</name>
</gene>
<evidence type="ECO:0000313" key="3">
    <source>
        <dbReference type="Proteomes" id="UP000466523"/>
    </source>
</evidence>
<dbReference type="InterPro" id="IPR041650">
    <property type="entry name" value="HEPN_Swt1"/>
</dbReference>
<evidence type="ECO:0000259" key="1">
    <source>
        <dbReference type="Pfam" id="PF18731"/>
    </source>
</evidence>
<accession>A0A7K3LH82</accession>
<comment type="caution">
    <text evidence="2">The sequence shown here is derived from an EMBL/GenBank/DDBJ whole genome shotgun (WGS) entry which is preliminary data.</text>
</comment>
<feature type="non-terminal residue" evidence="2">
    <location>
        <position position="263"/>
    </location>
</feature>
<organism evidence="2 3">
    <name type="scientific">Mycolicibacter kumamotonensis</name>
    <dbReference type="NCBI Taxonomy" id="354243"/>
    <lineage>
        <taxon>Bacteria</taxon>
        <taxon>Bacillati</taxon>
        <taxon>Actinomycetota</taxon>
        <taxon>Actinomycetes</taxon>
        <taxon>Mycobacteriales</taxon>
        <taxon>Mycobacteriaceae</taxon>
        <taxon>Mycolicibacter</taxon>
    </lineage>
</organism>
<dbReference type="Pfam" id="PF18731">
    <property type="entry name" value="HEPN_Swt1"/>
    <property type="match status" value="1"/>
</dbReference>
<dbReference type="Proteomes" id="UP000466523">
    <property type="component" value="Unassembled WGS sequence"/>
</dbReference>
<evidence type="ECO:0000313" key="2">
    <source>
        <dbReference type="EMBL" id="NDJ91717.1"/>
    </source>
</evidence>
<sequence length="263" mass="29366">MAQLSNRNRVRRALELLGQNLDPFITAATRDKLGDKHWTMLLAAKDSDPDRKYNAVDPQNSLRMLTENVTSRAVPGWYPFNDLLSRAEQSLASELRDTRNREAHHEPFSADDAYRALDTTERMLRAIGAVEAADEVKNSRIDLRRLSSEQEDRRVVKATGATEVGSAGLLPWREVLRPHDDVAKGNFRAAEFAADLAMVARGEGDAEYTDPVEFFRRTFLTTGLRDLIARAVKRISGDMNAAPVINLQTNFGGGKTHTMLTLS</sequence>
<feature type="domain" description="Swt1-like HEPN" evidence="1">
    <location>
        <begin position="12"/>
        <end position="128"/>
    </location>
</feature>
<name>A0A7K3LH82_9MYCO</name>
<proteinExistence type="predicted"/>
<dbReference type="EMBL" id="JAACYR010000116">
    <property type="protein sequence ID" value="NDJ91717.1"/>
    <property type="molecule type" value="Genomic_DNA"/>
</dbReference>
<dbReference type="RefSeq" id="WP_237682194.1">
    <property type="nucleotide sequence ID" value="NZ_JAACYR010000116.1"/>
</dbReference>
<reference evidence="2 3" key="1">
    <citation type="submission" date="2020-01" db="EMBL/GenBank/DDBJ databases">
        <authorList>
            <person name="Sanchez-Estrada R."/>
            <person name="Gonzalez-Y-Merchand J.A."/>
            <person name="Rivera-Gutierrez S."/>
        </authorList>
    </citation>
    <scope>NUCLEOTIDE SEQUENCE [LARGE SCALE GENOMIC DNA]</scope>
    <source>
        <strain evidence="2 3">CST 7247</strain>
    </source>
</reference>